<dbReference type="OrthoDB" id="7630100at2"/>
<dbReference type="EMBL" id="QQBB01000001">
    <property type="protein sequence ID" value="RDI61956.1"/>
    <property type="molecule type" value="Genomic_DNA"/>
</dbReference>
<keyword evidence="3" id="KW-1185">Reference proteome</keyword>
<reference evidence="2 3" key="1">
    <citation type="submission" date="2018-07" db="EMBL/GenBank/DDBJ databases">
        <title>Genomic Encyclopedia of Type Strains, Phase IV (KMG-IV): sequencing the most valuable type-strain genomes for metagenomic binning, comparative biology and taxonomic classification.</title>
        <authorList>
            <person name="Goeker M."/>
        </authorList>
    </citation>
    <scope>NUCLEOTIDE SEQUENCE [LARGE SCALE GENOMIC DNA]</scope>
    <source>
        <strain evidence="2 3">DSM 14364</strain>
    </source>
</reference>
<protein>
    <submittedName>
        <fullName evidence="2">Uncharacterized protein DUF3108</fullName>
    </submittedName>
</protein>
<feature type="signal peptide" evidence="1">
    <location>
        <begin position="1"/>
        <end position="17"/>
    </location>
</feature>
<name>A0A370HTW2_9HYPH</name>
<gene>
    <name evidence="2" type="ORF">DES45_101216</name>
</gene>
<organism evidence="2 3">
    <name type="scientific">Microvirga subterranea</name>
    <dbReference type="NCBI Taxonomy" id="186651"/>
    <lineage>
        <taxon>Bacteria</taxon>
        <taxon>Pseudomonadati</taxon>
        <taxon>Pseudomonadota</taxon>
        <taxon>Alphaproteobacteria</taxon>
        <taxon>Hyphomicrobiales</taxon>
        <taxon>Methylobacteriaceae</taxon>
        <taxon>Microvirga</taxon>
    </lineage>
</organism>
<sequence>MRLIASVLTTLALAASAAPGQAQTLKAEYDVTLMGLSLGKADLASTFDGSKYKMQAGVKLSGLAKMLTGGKGAATASGTIVGPQPQPSSFAVTSRSSSDQRTVRMGLTGGNVAAVEIVPPIEEKADRVPVKEDHKKGVIDPVSALLMPAVASGSLTDAANCNRTIPVFDGAARFNVVLSYAETKTAALPGYSGPVLVCNARYVPISGHRALRPSTKFMEDNKDMSVWLAPVEGQRLLFPVRVAVRTMIGMSVVEAASFSVEGDAKIIPTAARP</sequence>
<dbReference type="RefSeq" id="WP_114768122.1">
    <property type="nucleotide sequence ID" value="NZ_QQBB01000001.1"/>
</dbReference>
<feature type="chain" id="PRO_5016612808" evidence="1">
    <location>
        <begin position="18"/>
        <end position="273"/>
    </location>
</feature>
<accession>A0A370HTW2</accession>
<dbReference type="Proteomes" id="UP000254925">
    <property type="component" value="Unassembled WGS sequence"/>
</dbReference>
<comment type="caution">
    <text evidence="2">The sequence shown here is derived from an EMBL/GenBank/DDBJ whole genome shotgun (WGS) entry which is preliminary data.</text>
</comment>
<dbReference type="Pfam" id="PF11306">
    <property type="entry name" value="DUF3108"/>
    <property type="match status" value="1"/>
</dbReference>
<evidence type="ECO:0000256" key="1">
    <source>
        <dbReference type="SAM" id="SignalP"/>
    </source>
</evidence>
<dbReference type="InterPro" id="IPR021457">
    <property type="entry name" value="DUF3108"/>
</dbReference>
<evidence type="ECO:0000313" key="2">
    <source>
        <dbReference type="EMBL" id="RDI61956.1"/>
    </source>
</evidence>
<keyword evidence="1" id="KW-0732">Signal</keyword>
<evidence type="ECO:0000313" key="3">
    <source>
        <dbReference type="Proteomes" id="UP000254925"/>
    </source>
</evidence>
<proteinExistence type="predicted"/>
<dbReference type="AlphaFoldDB" id="A0A370HTW2"/>